<keyword evidence="2 4" id="KW-0378">Hydrolase</keyword>
<dbReference type="InterPro" id="IPR017853">
    <property type="entry name" value="GH"/>
</dbReference>
<reference evidence="7" key="1">
    <citation type="journal article" date="2017" name="Nat. Ecol. Evol.">
        <title>Genome expansion and lineage-specific genetic innovations in the forest pathogenic fungi Armillaria.</title>
        <authorList>
            <person name="Sipos G."/>
            <person name="Prasanna A.N."/>
            <person name="Walter M.C."/>
            <person name="O'Connor E."/>
            <person name="Balint B."/>
            <person name="Krizsan K."/>
            <person name="Kiss B."/>
            <person name="Hess J."/>
            <person name="Varga T."/>
            <person name="Slot J."/>
            <person name="Riley R."/>
            <person name="Boka B."/>
            <person name="Rigling D."/>
            <person name="Barry K."/>
            <person name="Lee J."/>
            <person name="Mihaltcheva S."/>
            <person name="LaButti K."/>
            <person name="Lipzen A."/>
            <person name="Waldron R."/>
            <person name="Moloney N.M."/>
            <person name="Sperisen C."/>
            <person name="Kredics L."/>
            <person name="Vagvoelgyi C."/>
            <person name="Patrignani A."/>
            <person name="Fitzpatrick D."/>
            <person name="Nagy I."/>
            <person name="Doyle S."/>
            <person name="Anderson J.B."/>
            <person name="Grigoriev I.V."/>
            <person name="Gueldener U."/>
            <person name="Muensterkoetter M."/>
            <person name="Nagy L.G."/>
        </authorList>
    </citation>
    <scope>NUCLEOTIDE SEQUENCE [LARGE SCALE GENOMIC DNA]</scope>
    <source>
        <strain evidence="7">C18/9</strain>
    </source>
</reference>
<comment type="similarity">
    <text evidence="1 4">Belongs to the glycosyl hydrolase 5 (cellulase A) family.</text>
</comment>
<dbReference type="InterPro" id="IPR050386">
    <property type="entry name" value="Glycosyl_hydrolase_5"/>
</dbReference>
<evidence type="ECO:0000256" key="4">
    <source>
        <dbReference type="RuleBase" id="RU361153"/>
    </source>
</evidence>
<organism evidence="6 7">
    <name type="scientific">Armillaria ostoyae</name>
    <name type="common">Armillaria root rot fungus</name>
    <dbReference type="NCBI Taxonomy" id="47428"/>
    <lineage>
        <taxon>Eukaryota</taxon>
        <taxon>Fungi</taxon>
        <taxon>Dikarya</taxon>
        <taxon>Basidiomycota</taxon>
        <taxon>Agaricomycotina</taxon>
        <taxon>Agaricomycetes</taxon>
        <taxon>Agaricomycetidae</taxon>
        <taxon>Agaricales</taxon>
        <taxon>Marasmiineae</taxon>
        <taxon>Physalacriaceae</taxon>
        <taxon>Armillaria</taxon>
    </lineage>
</organism>
<evidence type="ECO:0000256" key="2">
    <source>
        <dbReference type="ARBA" id="ARBA00022801"/>
    </source>
</evidence>
<dbReference type="GO" id="GO:0005576">
    <property type="term" value="C:extracellular region"/>
    <property type="evidence" value="ECO:0007669"/>
    <property type="project" value="TreeGrafter"/>
</dbReference>
<dbReference type="Pfam" id="PF00150">
    <property type="entry name" value="Cellulase"/>
    <property type="match status" value="1"/>
</dbReference>
<dbReference type="PANTHER" id="PTHR31297:SF13">
    <property type="entry name" value="PUTATIVE-RELATED"/>
    <property type="match status" value="1"/>
</dbReference>
<dbReference type="STRING" id="47428.A0A284RDT4"/>
<dbReference type="InterPro" id="IPR001547">
    <property type="entry name" value="Glyco_hydro_5"/>
</dbReference>
<dbReference type="PANTHER" id="PTHR31297">
    <property type="entry name" value="GLUCAN ENDO-1,6-BETA-GLUCOSIDASE B"/>
    <property type="match status" value="1"/>
</dbReference>
<dbReference type="GO" id="GO:0008422">
    <property type="term" value="F:beta-glucosidase activity"/>
    <property type="evidence" value="ECO:0007669"/>
    <property type="project" value="TreeGrafter"/>
</dbReference>
<dbReference type="SUPFAM" id="SSF51445">
    <property type="entry name" value="(Trans)glycosidases"/>
    <property type="match status" value="1"/>
</dbReference>
<name>A0A284RDT4_ARMOS</name>
<evidence type="ECO:0000313" key="7">
    <source>
        <dbReference type="Proteomes" id="UP000219338"/>
    </source>
</evidence>
<gene>
    <name evidence="6" type="ORF">ARMOST_10261</name>
</gene>
<evidence type="ECO:0000259" key="5">
    <source>
        <dbReference type="Pfam" id="PF00150"/>
    </source>
</evidence>
<proteinExistence type="inferred from homology"/>
<keyword evidence="7" id="KW-1185">Reference proteome</keyword>
<dbReference type="Proteomes" id="UP000219338">
    <property type="component" value="Unassembled WGS sequence"/>
</dbReference>
<evidence type="ECO:0000256" key="3">
    <source>
        <dbReference type="ARBA" id="ARBA00023295"/>
    </source>
</evidence>
<dbReference type="GO" id="GO:0009986">
    <property type="term" value="C:cell surface"/>
    <property type="evidence" value="ECO:0007669"/>
    <property type="project" value="TreeGrafter"/>
</dbReference>
<dbReference type="EMBL" id="FUEG01000007">
    <property type="protein sequence ID" value="SJL06919.1"/>
    <property type="molecule type" value="Genomic_DNA"/>
</dbReference>
<feature type="domain" description="Glycoside hydrolase family 5" evidence="5">
    <location>
        <begin position="96"/>
        <end position="337"/>
    </location>
</feature>
<evidence type="ECO:0000256" key="1">
    <source>
        <dbReference type="ARBA" id="ARBA00005641"/>
    </source>
</evidence>
<dbReference type="GO" id="GO:0009251">
    <property type="term" value="P:glucan catabolic process"/>
    <property type="evidence" value="ECO:0007669"/>
    <property type="project" value="TreeGrafter"/>
</dbReference>
<evidence type="ECO:0000313" key="6">
    <source>
        <dbReference type="EMBL" id="SJL06919.1"/>
    </source>
</evidence>
<dbReference type="OMA" id="IHWSIWL"/>
<keyword evidence="3 4" id="KW-0326">Glycosidase</keyword>
<dbReference type="OrthoDB" id="1887033at2759"/>
<accession>A0A284RDT4</accession>
<dbReference type="FunFam" id="3.20.20.80:FF:000130">
    <property type="entry name" value="Endoglucanase C"/>
    <property type="match status" value="1"/>
</dbReference>
<sequence length="472" mass="55106">MSSLRVKGTQLVNLNNDQVVLRGAGLGGWMWFVFSLLSELVDFDEKNRSMENFISGYPGCEFQIRDALNDVLGERKANFFFDKYLEYFFMDSDAMFFRSLGLNCIRIAVNYRHFEDDSNPRVLKREGFHHLDRVISLCAKHSIYTIIDIHTAPGAQSGGWHADGGTHIADFWKHKDFQDRFVWLWIEIASHYKDNEWVAGYNLMNEPADPHPTIARLVEVYDRLCTAIQSVDPNHIIFLDGNTFASDFTKFPENNKEVYVGSDEQKAKLQAVYKRKRRWMDDRGLCVWNGEWGPVYARREYDGDATDETNKARYMVLRDQLELYNKDMLSWSIWLYKDIGFQGMVYVNPDTPYMERLRPFLLKKHRLAADAWGADDSEVKHLYDPIVNHIVDAVPDELKRKLYPPLWTLEDRVTRIARTMLVAEFLVGEWAEIFRGLDEEELDVLAKSFRFENCLKREGLNDVLKENAKIVA</sequence>
<protein>
    <submittedName>
        <fullName evidence="6">Related to glucanase</fullName>
    </submittedName>
</protein>
<dbReference type="Gene3D" id="3.20.20.80">
    <property type="entry name" value="Glycosidases"/>
    <property type="match status" value="1"/>
</dbReference>
<dbReference type="AlphaFoldDB" id="A0A284RDT4"/>